<gene>
    <name evidence="1" type="ORF">EVOR1521_LOCUS5819</name>
</gene>
<proteinExistence type="predicted"/>
<keyword evidence="2" id="KW-1185">Reference proteome</keyword>
<reference evidence="1" key="1">
    <citation type="submission" date="2023-08" db="EMBL/GenBank/DDBJ databases">
        <authorList>
            <person name="Chen Y."/>
            <person name="Shah S."/>
            <person name="Dougan E. K."/>
            <person name="Thang M."/>
            <person name="Chan C."/>
        </authorList>
    </citation>
    <scope>NUCLEOTIDE SEQUENCE</scope>
</reference>
<evidence type="ECO:0000313" key="2">
    <source>
        <dbReference type="Proteomes" id="UP001178507"/>
    </source>
</evidence>
<dbReference type="Proteomes" id="UP001178507">
    <property type="component" value="Unassembled WGS sequence"/>
</dbReference>
<evidence type="ECO:0000313" key="1">
    <source>
        <dbReference type="EMBL" id="CAJ1376870.1"/>
    </source>
</evidence>
<organism evidence="1 2">
    <name type="scientific">Effrenium voratum</name>
    <dbReference type="NCBI Taxonomy" id="2562239"/>
    <lineage>
        <taxon>Eukaryota</taxon>
        <taxon>Sar</taxon>
        <taxon>Alveolata</taxon>
        <taxon>Dinophyceae</taxon>
        <taxon>Suessiales</taxon>
        <taxon>Symbiodiniaceae</taxon>
        <taxon>Effrenium</taxon>
    </lineage>
</organism>
<accession>A0AA36HY13</accession>
<protein>
    <submittedName>
        <fullName evidence="1">Uncharacterized protein</fullName>
    </submittedName>
</protein>
<dbReference type="AlphaFoldDB" id="A0AA36HY13"/>
<comment type="caution">
    <text evidence="1">The sequence shown here is derived from an EMBL/GenBank/DDBJ whole genome shotgun (WGS) entry which is preliminary data.</text>
</comment>
<name>A0AA36HY13_9DINO</name>
<dbReference type="EMBL" id="CAUJNA010000424">
    <property type="protein sequence ID" value="CAJ1376870.1"/>
    <property type="molecule type" value="Genomic_DNA"/>
</dbReference>
<sequence>MGEKHIMICAAGFCGWIASNMHQSRVVAGYYCGRAKSASAPMPPGRLQWCHLREAISFDLAWVADQFTGKPAHWSLKCTACFCKLCVPHLCPSLKLSISEHRLLFEEANEKRGVAC</sequence>